<dbReference type="KEGG" id="hgn:E6W36_03425"/>
<dbReference type="AlphaFoldDB" id="A0A4D7C772"/>
<accession>A0A4D7C772</accession>
<dbReference type="Proteomes" id="UP000298714">
    <property type="component" value="Chromosome"/>
</dbReference>
<keyword evidence="2" id="KW-1133">Transmembrane helix</keyword>
<sequence length="415" mass="46088">MSDGTDGRLTEVVPYLVQAMFEDFPGQSGVTQRVVIKTPRKGKGTEPARRPVRNRWTTRARPVTTPDIRRCGGRDGGLEDTVAADTRPFSGGAEPVFRHTAREPPAGSRMQRYRTALLVVLVPLALIVAYFGIGGLLRHTVDTDTAFRPASVDLPANGSVAVAMTSGLLDREIRVHGWAPDDPWFYPTAWLDNMPNFQKGMRTMALQFLLELKDQVARTRGSGGTDPKLEDAFEELSYPPNRWWISASWPPIRASSASQYKTAIADLRDYNQRVASGSALFERRSDSLNAALDRMALSLGAASAMLDEHVVAHQGEFWDRKADDLFYDVQGRSYAAYMILLGLQTDYAELIQQRQLGNVWGELMASLEEVIRMDPLVVLNGKTGSTLVKNHLAEQGFALLRARTQLRELTAILQK</sequence>
<reference evidence="4" key="1">
    <citation type="submission" date="2019-04" db="EMBL/GenBank/DDBJ databases">
        <title>Complete genome sequence of Sphingomonas sp. W1-2-3.</title>
        <authorList>
            <person name="Im W.T."/>
        </authorList>
    </citation>
    <scope>NUCLEOTIDE SEQUENCE [LARGE SCALE GENOMIC DNA]</scope>
    <source>
        <strain evidence="4">W1-2-3</strain>
    </source>
</reference>
<evidence type="ECO:0000313" key="4">
    <source>
        <dbReference type="Proteomes" id="UP000298714"/>
    </source>
</evidence>
<evidence type="ECO:0000256" key="1">
    <source>
        <dbReference type="SAM" id="MobiDB-lite"/>
    </source>
</evidence>
<feature type="compositionally biased region" description="Basic and acidic residues" evidence="1">
    <location>
        <begin position="67"/>
        <end position="77"/>
    </location>
</feature>
<evidence type="ECO:0000313" key="3">
    <source>
        <dbReference type="EMBL" id="QCI78978.1"/>
    </source>
</evidence>
<feature type="transmembrane region" description="Helical" evidence="2">
    <location>
        <begin position="116"/>
        <end position="137"/>
    </location>
</feature>
<keyword evidence="2" id="KW-0472">Membrane</keyword>
<protein>
    <submittedName>
        <fullName evidence="3">DUF2333 family protein</fullName>
    </submittedName>
</protein>
<evidence type="ECO:0000256" key="2">
    <source>
        <dbReference type="SAM" id="Phobius"/>
    </source>
</evidence>
<feature type="region of interest" description="Disordered" evidence="1">
    <location>
        <begin position="65"/>
        <end position="100"/>
    </location>
</feature>
<dbReference type="Pfam" id="PF10095">
    <property type="entry name" value="DUF2333"/>
    <property type="match status" value="1"/>
</dbReference>
<dbReference type="InterPro" id="IPR016936">
    <property type="entry name" value="UCP029693"/>
</dbReference>
<organism evidence="3 4">
    <name type="scientific">Hankyongella ginsenosidimutans</name>
    <dbReference type="NCBI Taxonomy" id="1763828"/>
    <lineage>
        <taxon>Bacteria</taxon>
        <taxon>Pseudomonadati</taxon>
        <taxon>Pseudomonadota</taxon>
        <taxon>Alphaproteobacteria</taxon>
        <taxon>Sphingomonadales</taxon>
        <taxon>Sphingomonadaceae</taxon>
        <taxon>Hankyongella</taxon>
    </lineage>
</organism>
<keyword evidence="4" id="KW-1185">Reference proteome</keyword>
<dbReference type="EMBL" id="CP039704">
    <property type="protein sequence ID" value="QCI78978.1"/>
    <property type="molecule type" value="Genomic_DNA"/>
</dbReference>
<proteinExistence type="predicted"/>
<name>A0A4D7C772_9SPHN</name>
<keyword evidence="2" id="KW-0812">Transmembrane</keyword>
<gene>
    <name evidence="3" type="ORF">E6W36_03425</name>
</gene>